<dbReference type="EMBL" id="CACVBM020001450">
    <property type="protein sequence ID" value="CAA7050419.1"/>
    <property type="molecule type" value="Genomic_DNA"/>
</dbReference>
<evidence type="ECO:0000256" key="2">
    <source>
        <dbReference type="SAM" id="Phobius"/>
    </source>
</evidence>
<keyword evidence="4" id="KW-1185">Reference proteome</keyword>
<dbReference type="GO" id="GO:0005794">
    <property type="term" value="C:Golgi apparatus"/>
    <property type="evidence" value="ECO:0007669"/>
    <property type="project" value="TreeGrafter"/>
</dbReference>
<reference evidence="3" key="1">
    <citation type="submission" date="2020-01" db="EMBL/GenBank/DDBJ databases">
        <authorList>
            <person name="Mishra B."/>
        </authorList>
    </citation>
    <scope>NUCLEOTIDE SEQUENCE [LARGE SCALE GENOMIC DNA]</scope>
</reference>
<dbReference type="PANTHER" id="PTHR13448:SF14">
    <property type="entry name" value="F26K24.17 PROTEIN"/>
    <property type="match status" value="1"/>
</dbReference>
<evidence type="ECO:0000313" key="4">
    <source>
        <dbReference type="Proteomes" id="UP000467841"/>
    </source>
</evidence>
<dbReference type="PANTHER" id="PTHR13448">
    <property type="entry name" value="TRANSMEMBRANE PROTEIN 214"/>
    <property type="match status" value="1"/>
</dbReference>
<organism evidence="3 4">
    <name type="scientific">Microthlaspi erraticum</name>
    <dbReference type="NCBI Taxonomy" id="1685480"/>
    <lineage>
        <taxon>Eukaryota</taxon>
        <taxon>Viridiplantae</taxon>
        <taxon>Streptophyta</taxon>
        <taxon>Embryophyta</taxon>
        <taxon>Tracheophyta</taxon>
        <taxon>Spermatophyta</taxon>
        <taxon>Magnoliopsida</taxon>
        <taxon>eudicotyledons</taxon>
        <taxon>Gunneridae</taxon>
        <taxon>Pentapetalae</taxon>
        <taxon>rosids</taxon>
        <taxon>malvids</taxon>
        <taxon>Brassicales</taxon>
        <taxon>Brassicaceae</taxon>
        <taxon>Coluteocarpeae</taxon>
        <taxon>Microthlaspi</taxon>
    </lineage>
</organism>
<accession>A0A6D2KDR8</accession>
<feature type="compositionally biased region" description="Low complexity" evidence="1">
    <location>
        <begin position="13"/>
        <end position="26"/>
    </location>
</feature>
<keyword evidence="2" id="KW-1133">Transmembrane helix</keyword>
<dbReference type="AlphaFoldDB" id="A0A6D2KDR8"/>
<keyword evidence="2" id="KW-0812">Transmembrane</keyword>
<name>A0A6D2KDR8_9BRAS</name>
<sequence>MIGDLLIGADEQSLPSSSTTAASLCSRPEPASPQGTDFSALGADLEDALNKELKLARLGHRRLEMWQLHDCLDTVLSKVAFRWEDILEDPLSNFSLFAFAFAASGAHATYIQRSKGRRHYSAYSLDDISDKITPRSSDLVWLSVEKYLAKPRHRNEYPFVRKWRYEPLFPAPSLEILLRLRFTAHECTPTTGIGRHYTTLKKMALHSAITRNSAVCALDGAVTLLSAVRQIFTVSLRLVGQGNRLLADEAASIAIWSLRTDVLCWEDWYNTYEENAEASEALLKTIVEKQESQSLVLSSSSSKHMKRFIQEMFTFSLRLAGKGISTFVLACFPLCLGVCSHRLICLSVAGKPLVAKEAAGMALWSLTQNVVCWKRWEYICQENVEASVALLKTLVEKCKDDSLKPSSSSSKAKRKAVQEIFTVSLRLAGKAKEAAEIAMWSLTQDVVCWKRWNYIYNYEEMNKEKVKEKMKEKILEKVMEKVNKVKRERNIKEMVKAKNKEKNIKEENIEASVALLKTLAERRNYHFLKQLVVSPSDTLTLTLTQTMESFRLKNKQAITEGGADGCFYKVADKSCKVILWRVSLGSISHKAAVVLAIAIGCLYKLADKSCKVILWRVSLGNITVDLAIAIAIAIAAAAFLWFGFNEQRQLLI</sequence>
<comment type="caution">
    <text evidence="3">The sequence shown here is derived from an EMBL/GenBank/DDBJ whole genome shotgun (WGS) entry which is preliminary data.</text>
</comment>
<dbReference type="Proteomes" id="UP000467841">
    <property type="component" value="Unassembled WGS sequence"/>
</dbReference>
<protein>
    <submittedName>
        <fullName evidence="3">Uncharacterized protein</fullName>
    </submittedName>
</protein>
<dbReference type="GO" id="GO:0005783">
    <property type="term" value="C:endoplasmic reticulum"/>
    <property type="evidence" value="ECO:0007669"/>
    <property type="project" value="TreeGrafter"/>
</dbReference>
<keyword evidence="2" id="KW-0472">Membrane</keyword>
<gene>
    <name evidence="3" type="ORF">MERR_LOCUS37654</name>
</gene>
<dbReference type="InterPro" id="IPR019308">
    <property type="entry name" value="TMEM214"/>
</dbReference>
<feature type="region of interest" description="Disordered" evidence="1">
    <location>
        <begin position="9"/>
        <end position="37"/>
    </location>
</feature>
<evidence type="ECO:0000313" key="3">
    <source>
        <dbReference type="EMBL" id="CAA7050419.1"/>
    </source>
</evidence>
<proteinExistence type="predicted"/>
<evidence type="ECO:0000256" key="1">
    <source>
        <dbReference type="SAM" id="MobiDB-lite"/>
    </source>
</evidence>
<feature type="transmembrane region" description="Helical" evidence="2">
    <location>
        <begin position="624"/>
        <end position="644"/>
    </location>
</feature>
<dbReference type="OrthoDB" id="10022292at2759"/>